<dbReference type="AlphaFoldDB" id="A0A4C1ZVI0"/>
<gene>
    <name evidence="2" type="ORF">EVAR_100268_1</name>
</gene>
<comment type="caution">
    <text evidence="2">The sequence shown here is derived from an EMBL/GenBank/DDBJ whole genome shotgun (WGS) entry which is preliminary data.</text>
</comment>
<sequence length="102" mass="10731">MRSRIFAKPNLEYKRALELALALEAAERHAGVRSSNSVGVAQPGAVGASAMAVNSKDVGYKGSGAGGAHATHRLAWTRRRDSRTEARPCAPPLEGRTTTFAG</sequence>
<evidence type="ECO:0000313" key="3">
    <source>
        <dbReference type="Proteomes" id="UP000299102"/>
    </source>
</evidence>
<reference evidence="2 3" key="1">
    <citation type="journal article" date="2019" name="Commun. Biol.">
        <title>The bagworm genome reveals a unique fibroin gene that provides high tensile strength.</title>
        <authorList>
            <person name="Kono N."/>
            <person name="Nakamura H."/>
            <person name="Ohtoshi R."/>
            <person name="Tomita M."/>
            <person name="Numata K."/>
            <person name="Arakawa K."/>
        </authorList>
    </citation>
    <scope>NUCLEOTIDE SEQUENCE [LARGE SCALE GENOMIC DNA]</scope>
</reference>
<evidence type="ECO:0000313" key="2">
    <source>
        <dbReference type="EMBL" id="GBP91688.1"/>
    </source>
</evidence>
<dbReference type="Proteomes" id="UP000299102">
    <property type="component" value="Unassembled WGS sequence"/>
</dbReference>
<dbReference type="EMBL" id="BGZK01002196">
    <property type="protein sequence ID" value="GBP91688.1"/>
    <property type="molecule type" value="Genomic_DNA"/>
</dbReference>
<protein>
    <submittedName>
        <fullName evidence="2">Uncharacterized protein</fullName>
    </submittedName>
</protein>
<evidence type="ECO:0000256" key="1">
    <source>
        <dbReference type="SAM" id="MobiDB-lite"/>
    </source>
</evidence>
<accession>A0A4C1ZVI0</accession>
<name>A0A4C1ZVI0_EUMVA</name>
<keyword evidence="3" id="KW-1185">Reference proteome</keyword>
<feature type="region of interest" description="Disordered" evidence="1">
    <location>
        <begin position="62"/>
        <end position="102"/>
    </location>
</feature>
<proteinExistence type="predicted"/>
<organism evidence="2 3">
    <name type="scientific">Eumeta variegata</name>
    <name type="common">Bagworm moth</name>
    <name type="synonym">Eumeta japonica</name>
    <dbReference type="NCBI Taxonomy" id="151549"/>
    <lineage>
        <taxon>Eukaryota</taxon>
        <taxon>Metazoa</taxon>
        <taxon>Ecdysozoa</taxon>
        <taxon>Arthropoda</taxon>
        <taxon>Hexapoda</taxon>
        <taxon>Insecta</taxon>
        <taxon>Pterygota</taxon>
        <taxon>Neoptera</taxon>
        <taxon>Endopterygota</taxon>
        <taxon>Lepidoptera</taxon>
        <taxon>Glossata</taxon>
        <taxon>Ditrysia</taxon>
        <taxon>Tineoidea</taxon>
        <taxon>Psychidae</taxon>
        <taxon>Oiketicinae</taxon>
        <taxon>Eumeta</taxon>
    </lineage>
</organism>